<reference evidence="1" key="2">
    <citation type="journal article" date="2017" name="J. Med. Entomol.">
        <title>Transcriptome Analysis of the Triatoma infestans (Hemiptera: Reduviidae) Integument.</title>
        <authorList>
            <person name="Calderon-Fernandez G.M."/>
            <person name="Moriconi D.E."/>
            <person name="Dulbecco A.B."/>
            <person name="Juarez M.P."/>
        </authorList>
    </citation>
    <scope>NUCLEOTIDE SEQUENCE</scope>
    <source>
        <strain evidence="1">Int1</strain>
        <tissue evidence="1">Integument</tissue>
    </source>
</reference>
<proteinExistence type="predicted"/>
<sequence length="34" mass="4098">MNVLAIVYENWKTKYVRITLQILIGNFLRIFEVV</sequence>
<dbReference type="EMBL" id="GEMB01007610">
    <property type="protein sequence ID" value="JAR95825.1"/>
    <property type="molecule type" value="Transcribed_RNA"/>
</dbReference>
<accession>A0A170UET9</accession>
<organism evidence="1">
    <name type="scientific">Triatoma infestans</name>
    <name type="common">Assassin bug</name>
    <dbReference type="NCBI Taxonomy" id="30076"/>
    <lineage>
        <taxon>Eukaryota</taxon>
        <taxon>Metazoa</taxon>
        <taxon>Ecdysozoa</taxon>
        <taxon>Arthropoda</taxon>
        <taxon>Hexapoda</taxon>
        <taxon>Insecta</taxon>
        <taxon>Pterygota</taxon>
        <taxon>Neoptera</taxon>
        <taxon>Paraneoptera</taxon>
        <taxon>Hemiptera</taxon>
        <taxon>Heteroptera</taxon>
        <taxon>Panheteroptera</taxon>
        <taxon>Cimicomorpha</taxon>
        <taxon>Reduviidae</taxon>
        <taxon>Triatominae</taxon>
        <taxon>Triatoma</taxon>
    </lineage>
</organism>
<name>A0A170UET9_TRIIF</name>
<protein>
    <submittedName>
        <fullName evidence="1">Uncharacterized protein</fullName>
    </submittedName>
</protein>
<reference evidence="1" key="1">
    <citation type="submission" date="2016-04" db="EMBL/GenBank/DDBJ databases">
        <authorList>
            <person name="Calderon-Fernandez G.M.Sr."/>
        </authorList>
    </citation>
    <scope>NUCLEOTIDE SEQUENCE</scope>
    <source>
        <strain evidence="1">Int1</strain>
        <tissue evidence="1">Integument</tissue>
    </source>
</reference>
<evidence type="ECO:0000313" key="1">
    <source>
        <dbReference type="EMBL" id="JAR95825.1"/>
    </source>
</evidence>
<dbReference type="AlphaFoldDB" id="A0A170UET9"/>